<dbReference type="NCBIfam" id="NF005208">
    <property type="entry name" value="PRK06676.1"/>
    <property type="match status" value="1"/>
</dbReference>
<feature type="region of interest" description="Disordered" evidence="4">
    <location>
        <begin position="359"/>
        <end position="413"/>
    </location>
</feature>
<feature type="domain" description="S1 motif" evidence="5">
    <location>
        <begin position="197"/>
        <end position="265"/>
    </location>
</feature>
<dbReference type="Proteomes" id="UP000824089">
    <property type="component" value="Unassembled WGS sequence"/>
</dbReference>
<dbReference type="GO" id="GO:0005840">
    <property type="term" value="C:ribosome"/>
    <property type="evidence" value="ECO:0007669"/>
    <property type="project" value="UniProtKB-KW"/>
</dbReference>
<dbReference type="PANTHER" id="PTHR10724:SF7">
    <property type="entry name" value="SMALL RIBOSOMAL SUBUNIT PROTEIN BS1C"/>
    <property type="match status" value="1"/>
</dbReference>
<comment type="similarity">
    <text evidence="1">Belongs to the bacterial ribosomal protein bS1 family.</text>
</comment>
<keyword evidence="3" id="KW-0687">Ribonucleoprotein</keyword>
<dbReference type="InterPro" id="IPR003029">
    <property type="entry name" value="S1_domain"/>
</dbReference>
<keyword evidence="2 6" id="KW-0689">Ribosomal protein</keyword>
<reference evidence="6" key="1">
    <citation type="submission" date="2020-10" db="EMBL/GenBank/DDBJ databases">
        <authorList>
            <person name="Gilroy R."/>
        </authorList>
    </citation>
    <scope>NUCLEOTIDE SEQUENCE</scope>
    <source>
        <strain evidence="6">CHK195-4489</strain>
    </source>
</reference>
<evidence type="ECO:0000259" key="5">
    <source>
        <dbReference type="PROSITE" id="PS50126"/>
    </source>
</evidence>
<dbReference type="PROSITE" id="PS50126">
    <property type="entry name" value="S1"/>
    <property type="match status" value="4"/>
</dbReference>
<evidence type="ECO:0000313" key="7">
    <source>
        <dbReference type="Proteomes" id="UP000824089"/>
    </source>
</evidence>
<dbReference type="CDD" id="cd05687">
    <property type="entry name" value="S1_RPS1_repeat_ec1_hs1"/>
    <property type="match status" value="1"/>
</dbReference>
<dbReference type="InterPro" id="IPR050437">
    <property type="entry name" value="Ribos_protein_bS1-like"/>
</dbReference>
<dbReference type="AlphaFoldDB" id="A0A9D1I8F4"/>
<dbReference type="GO" id="GO:0006412">
    <property type="term" value="P:translation"/>
    <property type="evidence" value="ECO:0007669"/>
    <property type="project" value="TreeGrafter"/>
</dbReference>
<dbReference type="SUPFAM" id="SSF50249">
    <property type="entry name" value="Nucleic acid-binding proteins"/>
    <property type="match status" value="4"/>
</dbReference>
<gene>
    <name evidence="6" type="primary">rpsA</name>
    <name evidence="6" type="ORF">IAD50_04680</name>
</gene>
<dbReference type="PANTHER" id="PTHR10724">
    <property type="entry name" value="30S RIBOSOMAL PROTEIN S1"/>
    <property type="match status" value="1"/>
</dbReference>
<accession>A0A9D1I8F4</accession>
<dbReference type="GO" id="GO:0003729">
    <property type="term" value="F:mRNA binding"/>
    <property type="evidence" value="ECO:0007669"/>
    <property type="project" value="TreeGrafter"/>
</dbReference>
<dbReference type="GO" id="GO:0003735">
    <property type="term" value="F:structural constituent of ribosome"/>
    <property type="evidence" value="ECO:0007669"/>
    <property type="project" value="TreeGrafter"/>
</dbReference>
<dbReference type="EMBL" id="DVMM01000094">
    <property type="protein sequence ID" value="HIU29577.1"/>
    <property type="molecule type" value="Genomic_DNA"/>
</dbReference>
<name>A0A9D1I8F4_9CLOT</name>
<dbReference type="SMART" id="SM00316">
    <property type="entry name" value="S1"/>
    <property type="match status" value="4"/>
</dbReference>
<feature type="domain" description="S1 motif" evidence="5">
    <location>
        <begin position="282"/>
        <end position="351"/>
    </location>
</feature>
<dbReference type="CDD" id="cd05688">
    <property type="entry name" value="S1_RPS1_repeat_ec3"/>
    <property type="match status" value="1"/>
</dbReference>
<evidence type="ECO:0000256" key="2">
    <source>
        <dbReference type="ARBA" id="ARBA00022980"/>
    </source>
</evidence>
<dbReference type="Gene3D" id="2.40.50.140">
    <property type="entry name" value="Nucleic acid-binding proteins"/>
    <property type="match status" value="3"/>
</dbReference>
<dbReference type="GO" id="GO:0005737">
    <property type="term" value="C:cytoplasm"/>
    <property type="evidence" value="ECO:0007669"/>
    <property type="project" value="UniProtKB-ARBA"/>
</dbReference>
<evidence type="ECO:0000256" key="4">
    <source>
        <dbReference type="SAM" id="MobiDB-lite"/>
    </source>
</evidence>
<dbReference type="CDD" id="cd04465">
    <property type="entry name" value="S1_RPS1_repeat_ec2_hs2"/>
    <property type="match status" value="1"/>
</dbReference>
<comment type="caution">
    <text evidence="6">The sequence shown here is derived from an EMBL/GenBank/DDBJ whole genome shotgun (WGS) entry which is preliminary data.</text>
</comment>
<feature type="domain" description="S1 motif" evidence="5">
    <location>
        <begin position="107"/>
        <end position="176"/>
    </location>
</feature>
<feature type="non-terminal residue" evidence="6">
    <location>
        <position position="1"/>
    </location>
</feature>
<feature type="domain" description="S1 motif" evidence="5">
    <location>
        <begin position="21"/>
        <end position="89"/>
    </location>
</feature>
<feature type="compositionally biased region" description="Basic and acidic residues" evidence="4">
    <location>
        <begin position="384"/>
        <end position="402"/>
    </location>
</feature>
<proteinExistence type="inferred from homology"/>
<dbReference type="InterPro" id="IPR035104">
    <property type="entry name" value="Ribosomal_protein_S1-like"/>
</dbReference>
<feature type="region of interest" description="Disordered" evidence="4">
    <location>
        <begin position="434"/>
        <end position="454"/>
    </location>
</feature>
<evidence type="ECO:0000313" key="6">
    <source>
        <dbReference type="EMBL" id="HIU29577.1"/>
    </source>
</evidence>
<organism evidence="6 7">
    <name type="scientific">Candidatus Egerieisoma faecipullorum</name>
    <dbReference type="NCBI Taxonomy" id="2840963"/>
    <lineage>
        <taxon>Bacteria</taxon>
        <taxon>Bacillati</taxon>
        <taxon>Bacillota</taxon>
        <taxon>Clostridia</taxon>
        <taxon>Eubacteriales</taxon>
        <taxon>Clostridiaceae</taxon>
        <taxon>Clostridiaceae incertae sedis</taxon>
        <taxon>Candidatus Egerieisoma</taxon>
    </lineage>
</organism>
<evidence type="ECO:0000256" key="3">
    <source>
        <dbReference type="ARBA" id="ARBA00023274"/>
    </source>
</evidence>
<dbReference type="Pfam" id="PF00575">
    <property type="entry name" value="S1"/>
    <property type="match status" value="3"/>
</dbReference>
<evidence type="ECO:0000256" key="1">
    <source>
        <dbReference type="ARBA" id="ARBA00006767"/>
    </source>
</evidence>
<sequence length="454" mass="50255">AGENDSFETMLDKTLTTISSGQIVKGTINKIDNKGVYVDLGFKFEGFIAIDEFAEVPGFEPDQLNIGDEVEAMVVKVSDKDGEAILSKRRVDNKKNMLLLEQSFESKTPVTVRIKEAVNGGVVAYLGSVRIFIPASQLSERYAKDLTAFVGKSVDVIITAFEKGPKGHNRIVGSRKILLVADREEKEEAFWSQIEVGKICTGTVKSLTPFGAFVDIGGYDGLIHMSELSWNRIKHPSEVLKVGQEVEVKILDFDRKKKRISLGYRKEEDNPWFDAENLYQVGDILEVTVVRFASFGVFVNIAPGIDGLVHISQISNQRISSAADCLKIGQKVMAKIIDTNIPEKKINLSIRDVQAYDPEPKPVELDEEGNPILPERKDRPRKKDRGDRPAKGDKQRTRKDAEETYVADQASSMGTSIGDILASKLQPAIEVNAVLETETEKTEEAPAENAEPEA</sequence>
<reference evidence="6" key="2">
    <citation type="journal article" date="2021" name="PeerJ">
        <title>Extensive microbial diversity within the chicken gut microbiome revealed by metagenomics and culture.</title>
        <authorList>
            <person name="Gilroy R."/>
            <person name="Ravi A."/>
            <person name="Getino M."/>
            <person name="Pursley I."/>
            <person name="Horton D.L."/>
            <person name="Alikhan N.F."/>
            <person name="Baker D."/>
            <person name="Gharbi K."/>
            <person name="Hall N."/>
            <person name="Watson M."/>
            <person name="Adriaenssens E.M."/>
            <person name="Foster-Nyarko E."/>
            <person name="Jarju S."/>
            <person name="Secka A."/>
            <person name="Antonio M."/>
            <person name="Oren A."/>
            <person name="Chaudhuri R.R."/>
            <person name="La Ragione R."/>
            <person name="Hildebrand F."/>
            <person name="Pallen M.J."/>
        </authorList>
    </citation>
    <scope>NUCLEOTIDE SEQUENCE</scope>
    <source>
        <strain evidence="6">CHK195-4489</strain>
    </source>
</reference>
<dbReference type="FunFam" id="2.40.50.140:FF:000051">
    <property type="entry name" value="RNA-binding transcriptional accessory protein"/>
    <property type="match status" value="1"/>
</dbReference>
<dbReference type="InterPro" id="IPR012340">
    <property type="entry name" value="NA-bd_OB-fold"/>
</dbReference>
<dbReference type="PRINTS" id="PR00681">
    <property type="entry name" value="RIBOSOMALS1"/>
</dbReference>
<protein>
    <submittedName>
        <fullName evidence="6">30S ribosomal protein S1</fullName>
    </submittedName>
</protein>